<protein>
    <recommendedName>
        <fullName evidence="1">Cyclic nucleotide-binding domain-containing protein</fullName>
    </recommendedName>
</protein>
<name>A0ABM5YP90_9ALTE</name>
<organism evidence="2 3">
    <name type="scientific">Alteromonas stellipolaris</name>
    <dbReference type="NCBI Taxonomy" id="233316"/>
    <lineage>
        <taxon>Bacteria</taxon>
        <taxon>Pseudomonadati</taxon>
        <taxon>Pseudomonadota</taxon>
        <taxon>Gammaproteobacteria</taxon>
        <taxon>Alteromonadales</taxon>
        <taxon>Alteromonadaceae</taxon>
        <taxon>Alteromonas/Salinimonas group</taxon>
        <taxon>Alteromonas</taxon>
    </lineage>
</organism>
<keyword evidence="3" id="KW-1185">Reference proteome</keyword>
<feature type="domain" description="Cyclic nucleotide-binding" evidence="1">
    <location>
        <begin position="3"/>
        <end position="124"/>
    </location>
</feature>
<dbReference type="SUPFAM" id="SSF51206">
    <property type="entry name" value="cAMP-binding domain-like"/>
    <property type="match status" value="1"/>
</dbReference>
<dbReference type="InterPro" id="IPR000595">
    <property type="entry name" value="cNMP-bd_dom"/>
</dbReference>
<sequence length="186" mass="21463">MESYAPLSNETWDNFSNLCKVRTLKKGALLYEAGKHPKSFAFVVKGLVRGYVINEQGQEYNKNFFVEGQFPGSMTALLTSQPSRLAFETVEDSLLVEIDFAGFRQLLFSNNELMKYQIIYLEKNWLLHKDAREIELVQDNATLRYQQFTSEFPNLADRLPLYQIASHLGVTPTQLSRIRKSLNNEK</sequence>
<dbReference type="InterPro" id="IPR018490">
    <property type="entry name" value="cNMP-bd_dom_sf"/>
</dbReference>
<evidence type="ECO:0000313" key="3">
    <source>
        <dbReference type="Proteomes" id="UP000056750"/>
    </source>
</evidence>
<reference evidence="2 3" key="1">
    <citation type="submission" date="2015-12" db="EMBL/GenBank/DDBJ databases">
        <title>Intraspecies pangenome expansion in the marine bacterium Alteromonas.</title>
        <authorList>
            <person name="Lopez-Perez M."/>
            <person name="Rodriguez-Valera F."/>
        </authorList>
    </citation>
    <scope>NUCLEOTIDE SEQUENCE [LARGE SCALE GENOMIC DNA]</scope>
    <source>
        <strain evidence="2 3">LMG 21861</strain>
    </source>
</reference>
<dbReference type="SMART" id="SM00100">
    <property type="entry name" value="cNMP"/>
    <property type="match status" value="1"/>
</dbReference>
<evidence type="ECO:0000259" key="1">
    <source>
        <dbReference type="PROSITE" id="PS50042"/>
    </source>
</evidence>
<evidence type="ECO:0000313" key="2">
    <source>
        <dbReference type="EMBL" id="AMJ76438.1"/>
    </source>
</evidence>
<dbReference type="Proteomes" id="UP000056750">
    <property type="component" value="Chromosome"/>
</dbReference>
<accession>A0ABM5YP90</accession>
<dbReference type="CDD" id="cd00038">
    <property type="entry name" value="CAP_ED"/>
    <property type="match status" value="1"/>
</dbReference>
<dbReference type="PROSITE" id="PS50042">
    <property type="entry name" value="CNMP_BINDING_3"/>
    <property type="match status" value="1"/>
</dbReference>
<dbReference type="EMBL" id="CP013926">
    <property type="protein sequence ID" value="AMJ76438.1"/>
    <property type="molecule type" value="Genomic_DNA"/>
</dbReference>
<dbReference type="Pfam" id="PF00027">
    <property type="entry name" value="cNMP_binding"/>
    <property type="match status" value="1"/>
</dbReference>
<dbReference type="Gene3D" id="2.60.120.10">
    <property type="entry name" value="Jelly Rolls"/>
    <property type="match status" value="1"/>
</dbReference>
<dbReference type="InterPro" id="IPR014710">
    <property type="entry name" value="RmlC-like_jellyroll"/>
</dbReference>
<proteinExistence type="predicted"/>
<gene>
    <name evidence="2" type="ORF">AVL57_13265</name>
</gene>